<dbReference type="InterPro" id="IPR001647">
    <property type="entry name" value="HTH_TetR"/>
</dbReference>
<evidence type="ECO:0000256" key="1">
    <source>
        <dbReference type="ARBA" id="ARBA00023015"/>
    </source>
</evidence>
<evidence type="ECO:0000256" key="4">
    <source>
        <dbReference type="PROSITE-ProRule" id="PRU00335"/>
    </source>
</evidence>
<dbReference type="SUPFAM" id="SSF46689">
    <property type="entry name" value="Homeodomain-like"/>
    <property type="match status" value="1"/>
</dbReference>
<dbReference type="InterPro" id="IPR009057">
    <property type="entry name" value="Homeodomain-like_sf"/>
</dbReference>
<keyword evidence="8" id="KW-1185">Reference proteome</keyword>
<dbReference type="PRINTS" id="PR00455">
    <property type="entry name" value="HTHTETR"/>
</dbReference>
<gene>
    <name evidence="7" type="ORF">GB864_00060</name>
</gene>
<dbReference type="GO" id="GO:0000976">
    <property type="term" value="F:transcription cis-regulatory region binding"/>
    <property type="evidence" value="ECO:0007669"/>
    <property type="project" value="TreeGrafter"/>
</dbReference>
<dbReference type="Pfam" id="PF17920">
    <property type="entry name" value="TetR_C_16"/>
    <property type="match status" value="1"/>
</dbReference>
<dbReference type="InterPro" id="IPR041678">
    <property type="entry name" value="TetR_C_16"/>
</dbReference>
<keyword evidence="1" id="KW-0805">Transcription regulation</keyword>
<evidence type="ECO:0000313" key="7">
    <source>
        <dbReference type="EMBL" id="MWB96955.1"/>
    </source>
</evidence>
<dbReference type="PROSITE" id="PS50977">
    <property type="entry name" value="HTH_TETR_2"/>
    <property type="match status" value="1"/>
</dbReference>
<dbReference type="PANTHER" id="PTHR30055">
    <property type="entry name" value="HTH-TYPE TRANSCRIPTIONAL REGULATOR RUTR"/>
    <property type="match status" value="1"/>
</dbReference>
<dbReference type="AlphaFoldDB" id="A0A6I4NWT7"/>
<evidence type="ECO:0000256" key="5">
    <source>
        <dbReference type="SAM" id="MobiDB-lite"/>
    </source>
</evidence>
<evidence type="ECO:0000313" key="8">
    <source>
        <dbReference type="Proteomes" id="UP000438182"/>
    </source>
</evidence>
<evidence type="ECO:0000256" key="3">
    <source>
        <dbReference type="ARBA" id="ARBA00023163"/>
    </source>
</evidence>
<feature type="region of interest" description="Disordered" evidence="5">
    <location>
        <begin position="24"/>
        <end position="53"/>
    </location>
</feature>
<feature type="domain" description="HTH tetR-type" evidence="6">
    <location>
        <begin position="51"/>
        <end position="111"/>
    </location>
</feature>
<dbReference type="InterPro" id="IPR036271">
    <property type="entry name" value="Tet_transcr_reg_TetR-rel_C_sf"/>
</dbReference>
<feature type="DNA-binding region" description="H-T-H motif" evidence="4">
    <location>
        <begin position="74"/>
        <end position="93"/>
    </location>
</feature>
<dbReference type="Pfam" id="PF00440">
    <property type="entry name" value="TetR_N"/>
    <property type="match status" value="1"/>
</dbReference>
<name>A0A6I4NWT7_9MICO</name>
<sequence length="235" mass="25028">MGNSPRAELSYAITLRVGNSSPGGATIAPVAEQPNLAPRAKRPTGRRAGDSGTRDAILDAARDLFAARGYDGASVRAIATAAGVDPALIRHFFGDKDGLFAATMADRTVIPARIAEHLQGDPATAGNRIVDAYLRMWEEPETRPVLMALIRSATTSEQAVGMLFDVLGGRIREQSGITDPDGERMRRVALAGTQMLGVAVARYVIKLPPIAAMTHAELVEQIGPTIQRYLDGENI</sequence>
<dbReference type="SUPFAM" id="SSF48498">
    <property type="entry name" value="Tetracyclin repressor-like, C-terminal domain"/>
    <property type="match status" value="1"/>
</dbReference>
<dbReference type="Proteomes" id="UP000438182">
    <property type="component" value="Unassembled WGS sequence"/>
</dbReference>
<dbReference type="PANTHER" id="PTHR30055:SF234">
    <property type="entry name" value="HTH-TYPE TRANSCRIPTIONAL REGULATOR BETI"/>
    <property type="match status" value="1"/>
</dbReference>
<accession>A0A6I4NWT7</accession>
<proteinExistence type="predicted"/>
<reference evidence="7 8" key="1">
    <citation type="submission" date="2019-12" db="EMBL/GenBank/DDBJ databases">
        <authorList>
            <person name="Kim Y.S."/>
        </authorList>
    </citation>
    <scope>NUCLEOTIDE SEQUENCE [LARGE SCALE GENOMIC DNA]</scope>
    <source>
        <strain evidence="7 8">MMS17-SY077</strain>
    </source>
</reference>
<dbReference type="EMBL" id="WSTA01000001">
    <property type="protein sequence ID" value="MWB96955.1"/>
    <property type="molecule type" value="Genomic_DNA"/>
</dbReference>
<keyword evidence="3" id="KW-0804">Transcription</keyword>
<dbReference type="GO" id="GO:0003700">
    <property type="term" value="F:DNA-binding transcription factor activity"/>
    <property type="evidence" value="ECO:0007669"/>
    <property type="project" value="TreeGrafter"/>
</dbReference>
<dbReference type="Gene3D" id="1.10.357.10">
    <property type="entry name" value="Tetracycline Repressor, domain 2"/>
    <property type="match status" value="1"/>
</dbReference>
<dbReference type="InterPro" id="IPR050109">
    <property type="entry name" value="HTH-type_TetR-like_transc_reg"/>
</dbReference>
<keyword evidence="2 4" id="KW-0238">DNA-binding</keyword>
<organism evidence="7 8">
    <name type="scientific">Agromyces seonyuensis</name>
    <dbReference type="NCBI Taxonomy" id="2662446"/>
    <lineage>
        <taxon>Bacteria</taxon>
        <taxon>Bacillati</taxon>
        <taxon>Actinomycetota</taxon>
        <taxon>Actinomycetes</taxon>
        <taxon>Micrococcales</taxon>
        <taxon>Microbacteriaceae</taxon>
        <taxon>Agromyces</taxon>
    </lineage>
</organism>
<evidence type="ECO:0000256" key="2">
    <source>
        <dbReference type="ARBA" id="ARBA00023125"/>
    </source>
</evidence>
<evidence type="ECO:0000259" key="6">
    <source>
        <dbReference type="PROSITE" id="PS50977"/>
    </source>
</evidence>
<comment type="caution">
    <text evidence="7">The sequence shown here is derived from an EMBL/GenBank/DDBJ whole genome shotgun (WGS) entry which is preliminary data.</text>
</comment>
<protein>
    <submittedName>
        <fullName evidence="7">TetR family transcriptional regulator</fullName>
    </submittedName>
</protein>
<dbReference type="Gene3D" id="1.10.10.60">
    <property type="entry name" value="Homeodomain-like"/>
    <property type="match status" value="1"/>
</dbReference>